<evidence type="ECO:0000313" key="2">
    <source>
        <dbReference type="Proteomes" id="UP000609879"/>
    </source>
</evidence>
<organism evidence="1 2">
    <name type="scientific">Paractinoplanes deccanensis</name>
    <dbReference type="NCBI Taxonomy" id="113561"/>
    <lineage>
        <taxon>Bacteria</taxon>
        <taxon>Bacillati</taxon>
        <taxon>Actinomycetota</taxon>
        <taxon>Actinomycetes</taxon>
        <taxon>Micromonosporales</taxon>
        <taxon>Micromonosporaceae</taxon>
        <taxon>Paractinoplanes</taxon>
    </lineage>
</organism>
<proteinExistence type="predicted"/>
<reference evidence="1 2" key="1">
    <citation type="submission" date="2021-01" db="EMBL/GenBank/DDBJ databases">
        <title>Whole genome shotgun sequence of Actinoplanes deccanensis NBRC 13994.</title>
        <authorList>
            <person name="Komaki H."/>
            <person name="Tamura T."/>
        </authorList>
    </citation>
    <scope>NUCLEOTIDE SEQUENCE [LARGE SCALE GENOMIC DNA]</scope>
    <source>
        <strain evidence="1 2">NBRC 13994</strain>
    </source>
</reference>
<protein>
    <submittedName>
        <fullName evidence="1">Uncharacterized protein</fullName>
    </submittedName>
</protein>
<comment type="caution">
    <text evidence="1">The sequence shown here is derived from an EMBL/GenBank/DDBJ whole genome shotgun (WGS) entry which is preliminary data.</text>
</comment>
<keyword evidence="2" id="KW-1185">Reference proteome</keyword>
<name>A0ABQ3YBC5_9ACTN</name>
<evidence type="ECO:0000313" key="1">
    <source>
        <dbReference type="EMBL" id="GID77115.1"/>
    </source>
</evidence>
<sequence length="79" mass="7725">MGGVGELAQDGGRGEQAVVAGQLGGGLARLALERAGHVGAVPLTEVFDDRVLLAGVLLFAGPAPEPPHVCLDLTGAAAA</sequence>
<accession>A0ABQ3YBC5</accession>
<dbReference type="Proteomes" id="UP000609879">
    <property type="component" value="Unassembled WGS sequence"/>
</dbReference>
<gene>
    <name evidence="1" type="ORF">Ade02nite_57560</name>
</gene>
<dbReference type="EMBL" id="BOMI01000114">
    <property type="protein sequence ID" value="GID77115.1"/>
    <property type="molecule type" value="Genomic_DNA"/>
</dbReference>